<comment type="caution">
    <text evidence="1">The sequence shown here is derived from an EMBL/GenBank/DDBJ whole genome shotgun (WGS) entry which is preliminary data.</text>
</comment>
<proteinExistence type="predicted"/>
<dbReference type="Proteomes" id="UP001597512">
    <property type="component" value="Unassembled WGS sequence"/>
</dbReference>
<keyword evidence="2" id="KW-1185">Reference proteome</keyword>
<gene>
    <name evidence="1" type="ORF">ACFS25_29180</name>
</gene>
<name>A0ABW6ATB9_9BACT</name>
<protein>
    <submittedName>
        <fullName evidence="1">Uncharacterized protein</fullName>
    </submittedName>
</protein>
<organism evidence="1 2">
    <name type="scientific">Spirosoma flavum</name>
    <dbReference type="NCBI Taxonomy" id="2048557"/>
    <lineage>
        <taxon>Bacteria</taxon>
        <taxon>Pseudomonadati</taxon>
        <taxon>Bacteroidota</taxon>
        <taxon>Cytophagia</taxon>
        <taxon>Cytophagales</taxon>
        <taxon>Cytophagaceae</taxon>
        <taxon>Spirosoma</taxon>
    </lineage>
</organism>
<evidence type="ECO:0000313" key="1">
    <source>
        <dbReference type="EMBL" id="MFD2937874.1"/>
    </source>
</evidence>
<dbReference type="EMBL" id="JBHUOM010000048">
    <property type="protein sequence ID" value="MFD2937874.1"/>
    <property type="molecule type" value="Genomic_DNA"/>
</dbReference>
<evidence type="ECO:0000313" key="2">
    <source>
        <dbReference type="Proteomes" id="UP001597512"/>
    </source>
</evidence>
<dbReference type="RefSeq" id="WP_381508351.1">
    <property type="nucleotide sequence ID" value="NZ_JBHUOM010000048.1"/>
</dbReference>
<reference evidence="2" key="1">
    <citation type="journal article" date="2019" name="Int. J. Syst. Evol. Microbiol.">
        <title>The Global Catalogue of Microorganisms (GCM) 10K type strain sequencing project: providing services to taxonomists for standard genome sequencing and annotation.</title>
        <authorList>
            <consortium name="The Broad Institute Genomics Platform"/>
            <consortium name="The Broad Institute Genome Sequencing Center for Infectious Disease"/>
            <person name="Wu L."/>
            <person name="Ma J."/>
        </authorList>
    </citation>
    <scope>NUCLEOTIDE SEQUENCE [LARGE SCALE GENOMIC DNA]</scope>
    <source>
        <strain evidence="2">KCTC 52490</strain>
    </source>
</reference>
<accession>A0ABW6ATB9</accession>
<sequence>MNSEMLSNHQLKVFAAQLSTPEYSERVELRLQFLYDQYVQTNGLVIFEVMSDALQGYQASIDQYIEKHDSALIDIYGDPEKYNKWVKQNSPLSTEHLLVLKPHSEKEVNQFRQKKGYPRILLYGDIIQGTTGKITWAQIEEVRQNIKSFVSFKENTNTIGQVVKEITASNKQHKQIEEKQYSAEDFKSLFVNQSEVDRYIEVLRIETDSNGELAIDKLGRWIPRKGGKSILIAWMYALEQKGKFIKNVDDAEKAKLLNAYFPNLDMVTNDTSLWRDITKKFREYKDIFLKSIK</sequence>